<sequence length="293" mass="32928">MELWGVLISGVLVSWWVLSVNGGSLPPCAFPAIYNFAERIKLPYLHAYLNSLGANFRHGANFATGGSTVRRPNETIYQYGISPFSLDMQVVQFEQFKARAAEMYNQELRDIINQFASAVQRLYKQGGRTFWIHNTGPIGCLPVNFFYILKPDPGYVDQYGCVKKQNEIAMEFNRQLKDRIIQLRTELPEASITLVDVYTAKFSMIANAENLGMADPLKPCCGYHVNYDHVWCGNKAIVNKTEVFGASCKNPSAFVSWDGVHYSQVANQYIADRTLNGSLSYPAIPISQACHKQ</sequence>
<comment type="caution">
    <text evidence="4">The sequence shown here is derived from an EMBL/GenBank/DDBJ whole genome shotgun (WGS) entry which is preliminary data.</text>
</comment>
<dbReference type="PANTHER" id="PTHR22835:SF219">
    <property type="entry name" value="GDSL-LIKE LIPASE_ACYLHYDROLASE"/>
    <property type="match status" value="1"/>
</dbReference>
<comment type="similarity">
    <text evidence="1">Belongs to the 'GDSL' lipolytic enzyme family.</text>
</comment>
<gene>
    <name evidence="4" type="ORF">F3Y22_tig00110378pilonHSYRG00025</name>
</gene>
<dbReference type="PANTHER" id="PTHR22835">
    <property type="entry name" value="ZINC FINGER FYVE DOMAIN CONTAINING PROTEIN"/>
    <property type="match status" value="1"/>
</dbReference>
<dbReference type="InterPro" id="IPR001087">
    <property type="entry name" value="GDSL"/>
</dbReference>
<name>A0A6A3AXH8_HIBSY</name>
<dbReference type="EMBL" id="VEPZ02000961">
    <property type="protein sequence ID" value="KAE8707632.1"/>
    <property type="molecule type" value="Genomic_DNA"/>
</dbReference>
<dbReference type="Proteomes" id="UP000436088">
    <property type="component" value="Unassembled WGS sequence"/>
</dbReference>
<proteinExistence type="inferred from homology"/>
<accession>A0A6A3AXH8</accession>
<evidence type="ECO:0000256" key="1">
    <source>
        <dbReference type="ARBA" id="ARBA00008668"/>
    </source>
</evidence>
<protein>
    <submittedName>
        <fullName evidence="4">Esterase, putative isoform 2</fullName>
    </submittedName>
</protein>
<feature type="chain" id="PRO_5025364377" evidence="3">
    <location>
        <begin position="23"/>
        <end position="293"/>
    </location>
</feature>
<keyword evidence="5" id="KW-1185">Reference proteome</keyword>
<evidence type="ECO:0000313" key="4">
    <source>
        <dbReference type="EMBL" id="KAE8707632.1"/>
    </source>
</evidence>
<evidence type="ECO:0000313" key="5">
    <source>
        <dbReference type="Proteomes" id="UP000436088"/>
    </source>
</evidence>
<dbReference type="AlphaFoldDB" id="A0A6A3AXH8"/>
<keyword evidence="2" id="KW-0325">Glycoprotein</keyword>
<evidence type="ECO:0000256" key="3">
    <source>
        <dbReference type="SAM" id="SignalP"/>
    </source>
</evidence>
<dbReference type="Pfam" id="PF00657">
    <property type="entry name" value="Lipase_GDSL"/>
    <property type="match status" value="1"/>
</dbReference>
<feature type="signal peptide" evidence="3">
    <location>
        <begin position="1"/>
        <end position="22"/>
    </location>
</feature>
<reference evidence="4" key="1">
    <citation type="submission" date="2019-09" db="EMBL/GenBank/DDBJ databases">
        <title>Draft genome information of white flower Hibiscus syriacus.</title>
        <authorList>
            <person name="Kim Y.-M."/>
        </authorList>
    </citation>
    <scope>NUCLEOTIDE SEQUENCE [LARGE SCALE GENOMIC DNA]</scope>
    <source>
        <strain evidence="4">YM2019G1</strain>
    </source>
</reference>
<dbReference type="GO" id="GO:0016788">
    <property type="term" value="F:hydrolase activity, acting on ester bonds"/>
    <property type="evidence" value="ECO:0007669"/>
    <property type="project" value="InterPro"/>
</dbReference>
<dbReference type="Gene3D" id="3.40.50.1110">
    <property type="entry name" value="SGNH hydrolase"/>
    <property type="match status" value="1"/>
</dbReference>
<organism evidence="4 5">
    <name type="scientific">Hibiscus syriacus</name>
    <name type="common">Rose of Sharon</name>
    <dbReference type="NCBI Taxonomy" id="106335"/>
    <lineage>
        <taxon>Eukaryota</taxon>
        <taxon>Viridiplantae</taxon>
        <taxon>Streptophyta</taxon>
        <taxon>Embryophyta</taxon>
        <taxon>Tracheophyta</taxon>
        <taxon>Spermatophyta</taxon>
        <taxon>Magnoliopsida</taxon>
        <taxon>eudicotyledons</taxon>
        <taxon>Gunneridae</taxon>
        <taxon>Pentapetalae</taxon>
        <taxon>rosids</taxon>
        <taxon>malvids</taxon>
        <taxon>Malvales</taxon>
        <taxon>Malvaceae</taxon>
        <taxon>Malvoideae</taxon>
        <taxon>Hibiscus</taxon>
    </lineage>
</organism>
<keyword evidence="3" id="KW-0732">Signal</keyword>
<evidence type="ECO:0000256" key="2">
    <source>
        <dbReference type="ARBA" id="ARBA00023180"/>
    </source>
</evidence>
<dbReference type="InterPro" id="IPR036514">
    <property type="entry name" value="SGNH_hydro_sf"/>
</dbReference>